<keyword evidence="4 7" id="KW-1133">Transmembrane helix</keyword>
<keyword evidence="3 7" id="KW-0812">Transmembrane</keyword>
<evidence type="ECO:0000256" key="6">
    <source>
        <dbReference type="SAM" id="MobiDB-lite"/>
    </source>
</evidence>
<reference evidence="9" key="1">
    <citation type="submission" date="2017-10" db="EMBL/GenBank/DDBJ databases">
        <title>Rapid genome shrinkage in a self-fertile nematode reveals novel sperm competition proteins.</title>
        <authorList>
            <person name="Yin D."/>
            <person name="Schwarz E.M."/>
            <person name="Thomas C.G."/>
            <person name="Felde R.L."/>
            <person name="Korf I.F."/>
            <person name="Cutter A.D."/>
            <person name="Schartner C.M."/>
            <person name="Ralston E.J."/>
            <person name="Meyer B.J."/>
            <person name="Haag E.S."/>
        </authorList>
    </citation>
    <scope>NUCLEOTIDE SEQUENCE [LARGE SCALE GENOMIC DNA]</scope>
    <source>
        <strain evidence="9">JU1422</strain>
    </source>
</reference>
<dbReference type="EMBL" id="PDUG01000004">
    <property type="protein sequence ID" value="PIC33410.1"/>
    <property type="molecule type" value="Genomic_DNA"/>
</dbReference>
<comment type="subcellular location">
    <subcellularLocation>
        <location evidence="1">Membrane</location>
        <topology evidence="1">Multi-pass membrane protein</topology>
    </subcellularLocation>
</comment>
<dbReference type="PANTHER" id="PTHR22945">
    <property type="entry name" value="SERPENTINE RECEPTOR, CLASS D DELTA"/>
    <property type="match status" value="1"/>
</dbReference>
<feature type="compositionally biased region" description="Basic and acidic residues" evidence="6">
    <location>
        <begin position="312"/>
        <end position="321"/>
    </location>
</feature>
<feature type="region of interest" description="Disordered" evidence="6">
    <location>
        <begin position="312"/>
        <end position="331"/>
    </location>
</feature>
<evidence type="ECO:0000256" key="2">
    <source>
        <dbReference type="ARBA" id="ARBA00009166"/>
    </source>
</evidence>
<evidence type="ECO:0000256" key="1">
    <source>
        <dbReference type="ARBA" id="ARBA00004141"/>
    </source>
</evidence>
<feature type="transmembrane region" description="Helical" evidence="7">
    <location>
        <begin position="40"/>
        <end position="59"/>
    </location>
</feature>
<evidence type="ECO:0000256" key="7">
    <source>
        <dbReference type="SAM" id="Phobius"/>
    </source>
</evidence>
<dbReference type="InterPro" id="IPR050920">
    <property type="entry name" value="Nematode_rcpt-like_delta"/>
</dbReference>
<feature type="transmembrane region" description="Helical" evidence="7">
    <location>
        <begin position="125"/>
        <end position="145"/>
    </location>
</feature>
<name>A0A2G5U1J3_9PELO</name>
<evidence type="ECO:0000256" key="5">
    <source>
        <dbReference type="ARBA" id="ARBA00023136"/>
    </source>
</evidence>
<organism evidence="8 9">
    <name type="scientific">Caenorhabditis nigoni</name>
    <dbReference type="NCBI Taxonomy" id="1611254"/>
    <lineage>
        <taxon>Eukaryota</taxon>
        <taxon>Metazoa</taxon>
        <taxon>Ecdysozoa</taxon>
        <taxon>Nematoda</taxon>
        <taxon>Chromadorea</taxon>
        <taxon>Rhabditida</taxon>
        <taxon>Rhabditina</taxon>
        <taxon>Rhabditomorpha</taxon>
        <taxon>Rhabditoidea</taxon>
        <taxon>Rhabditidae</taxon>
        <taxon>Peloderinae</taxon>
        <taxon>Caenorhabditis</taxon>
    </lineage>
</organism>
<evidence type="ECO:0008006" key="10">
    <source>
        <dbReference type="Google" id="ProtNLM"/>
    </source>
</evidence>
<gene>
    <name evidence="8" type="primary">Cnig_chr_IV.g13400</name>
    <name evidence="8" type="ORF">B9Z55_013400</name>
</gene>
<dbReference type="InterPro" id="IPR019421">
    <property type="entry name" value="7TM_GPCR_serpentine_rcpt_Srd"/>
</dbReference>
<comment type="similarity">
    <text evidence="2">Belongs to the nematode receptor-like protein srd family.</text>
</comment>
<evidence type="ECO:0000313" key="8">
    <source>
        <dbReference type="EMBL" id="PIC33410.1"/>
    </source>
</evidence>
<dbReference type="SUPFAM" id="SSF81321">
    <property type="entry name" value="Family A G protein-coupled receptor-like"/>
    <property type="match status" value="1"/>
</dbReference>
<feature type="transmembrane region" description="Helical" evidence="7">
    <location>
        <begin position="229"/>
        <end position="251"/>
    </location>
</feature>
<feature type="transmembrane region" description="Helical" evidence="7">
    <location>
        <begin position="6"/>
        <end position="28"/>
    </location>
</feature>
<accession>A0A2G5U1J3</accession>
<dbReference type="OrthoDB" id="5821732at2759"/>
<evidence type="ECO:0000256" key="3">
    <source>
        <dbReference type="ARBA" id="ARBA00022692"/>
    </source>
</evidence>
<dbReference type="AlphaFoldDB" id="A0A2G5U1J3"/>
<sequence>MSWIFVTFHSILSVVGCVLNAMLCHVAAWKSPTVIKTYSIITVNVAITNLSICVVNFVLQMRMIPMQKTMIFVSYGPCQWLNNKICFDLYSILVHVYTHTIWLLLLSFCYRYYVMVKAEPTKFKVKLTLFIIYLPSFLQMVLLFFDFTDPSILLKIQQSLVPQYDLRGQMIFGIADSTSFNAMFSIIHVAVMSTPIVLCIVVLRKKILKKMEFKGVDLNSNTRNLQLQLLRALTFQAIIPCFYLIGVINYFVCRLEIYRDPFFEYLIFSAFLFVPVLSPISAFIFVTPYRKWILGICHLRSYKVESEKLETTTREETRDARGPSASIGVQK</sequence>
<keyword evidence="5 7" id="KW-0472">Membrane</keyword>
<feature type="transmembrane region" description="Helical" evidence="7">
    <location>
        <begin position="263"/>
        <end position="286"/>
    </location>
</feature>
<protein>
    <recommendedName>
        <fullName evidence="10">G-protein coupled receptors family 1 profile domain-containing protein</fullName>
    </recommendedName>
</protein>
<feature type="transmembrane region" description="Helical" evidence="7">
    <location>
        <begin position="182"/>
        <end position="203"/>
    </location>
</feature>
<evidence type="ECO:0000313" key="9">
    <source>
        <dbReference type="Proteomes" id="UP000230233"/>
    </source>
</evidence>
<dbReference type="GO" id="GO:0016020">
    <property type="term" value="C:membrane"/>
    <property type="evidence" value="ECO:0007669"/>
    <property type="project" value="UniProtKB-SubCell"/>
</dbReference>
<comment type="caution">
    <text evidence="8">The sequence shown here is derived from an EMBL/GenBank/DDBJ whole genome shotgun (WGS) entry which is preliminary data.</text>
</comment>
<proteinExistence type="inferred from homology"/>
<keyword evidence="9" id="KW-1185">Reference proteome</keyword>
<dbReference type="Proteomes" id="UP000230233">
    <property type="component" value="Chromosome IV"/>
</dbReference>
<evidence type="ECO:0000256" key="4">
    <source>
        <dbReference type="ARBA" id="ARBA00022989"/>
    </source>
</evidence>
<dbReference type="Pfam" id="PF10317">
    <property type="entry name" value="7TM_GPCR_Srd"/>
    <property type="match status" value="1"/>
</dbReference>
<feature type="transmembrane region" description="Helical" evidence="7">
    <location>
        <begin position="89"/>
        <end position="113"/>
    </location>
</feature>
<dbReference type="PANTHER" id="PTHR22945:SF13">
    <property type="entry name" value="SERPENTINE RECEPTOR, CLASS D (DELTA)"/>
    <property type="match status" value="1"/>
</dbReference>